<dbReference type="Proteomes" id="UP000789920">
    <property type="component" value="Unassembled WGS sequence"/>
</dbReference>
<name>A0ACA9KBM5_9GLOM</name>
<sequence length="1241" mass="139716">MESSNNNTTSPIESFTTNVITISNVASIGWCKYSYACPSDKLRSFITSAPLLSSWSEATSLPAMDDPIVANYLKLLEEGVPCTWQYSGESKGSFENLFTDNMIVNRELWIFWLKGQENDPSSQNSLYQLKDLKQTDGGSFSLKDIDSLTTQYPLFIKSIKNLISRSLIRKGAVPLGEWHVFPQNSLKVYESILCCKYEVHLTATNLIIQPIVKHQSLRLLEPSDLESPDCIRAVISPSGLRVNILTIKRYEEEDVSAISKEFKAFFDMDSSKMSGTNESYLPPLVQISITQDAVTKEFPYPSQCIYVVTEGNISYQRGISDFGMGPVLWSNLDGGFLNNMLPKDQLINNINWWHYNDPLRDVVTVLNQKDFHDSSVSSPSGSETPGIVNVTSNANSPAHPLTPVSRSKKRPLGDTKAYPSPPDVVQPMPAEGLIPQLQNEDLSLSDNMMAIMDTDFDYDPYFTAVTDEDFETFNGEPPSHTTATTNYLTPAPDSTTVVKEPISISPSSPPKKENNSNFADDLKCSPDKKTNPLVPSEYAPLEFVKGVDDSKYLPGGRFFIHTNRKKRKRYIYGPEYTPLPKSEPKRQKTLCKVPTNTINEEDNECSGSGSSTESDYDGSTKQISAPIMNSRKLEFINAGRLSMMVDFYGPSGCRMLRTVNESESRGDITNLALTYLCEQVVFGSYPFGVGIHGEGESTHELLESHRCLVGNLSRELPTASALPFEVDKVITEIKKAIIDMSNSMRKPDGLQLSVKGPLTVREYHNFDECHESDSKMQNNEDLESNFREFSTPDVITSSNDYLIETSPEILKFWDTHKLTPYDGAKNVKYLVMFPESENLRYYIEYFFDELRVQYEHLCALGSHESASVAMNKKINNGLIPISLEPLLPNESELSQQIRSYELACEQLGKSLVQFAKQYEDHSLVIYLVNPWNHLSSNFDILMSFSKIKACFKESNKKNLHLIFPQIVPIDHIIRFGKTTSSSFRLKPVLKELAFSVYTRSQTYKAPFVLPKPSVVSVNFKLTKDPLPLEELVTYDTILQISYGYSFDKRRMFFVWVDMQGKHLGCESFSTTVPSTTTKQLFSSAWDKVRKTIGDYRQTIITKVGVITKEEKDLWLQITGGGVTIVSIDIEPALTINPILENKHQKLKVCGMVLNHPIPLQDFLPVATGYLLEMDTADIVSSAIRVNLLHSSKPDKYTQVLWDILKQFHILTFMEVTQTHACLPFHVLSVERLARAFVGAPT</sequence>
<evidence type="ECO:0000313" key="1">
    <source>
        <dbReference type="EMBL" id="CAG8463486.1"/>
    </source>
</evidence>
<proteinExistence type="predicted"/>
<evidence type="ECO:0000313" key="2">
    <source>
        <dbReference type="Proteomes" id="UP000789920"/>
    </source>
</evidence>
<keyword evidence="2" id="KW-1185">Reference proteome</keyword>
<organism evidence="1 2">
    <name type="scientific">Racocetra persica</name>
    <dbReference type="NCBI Taxonomy" id="160502"/>
    <lineage>
        <taxon>Eukaryota</taxon>
        <taxon>Fungi</taxon>
        <taxon>Fungi incertae sedis</taxon>
        <taxon>Mucoromycota</taxon>
        <taxon>Glomeromycotina</taxon>
        <taxon>Glomeromycetes</taxon>
        <taxon>Diversisporales</taxon>
        <taxon>Gigasporaceae</taxon>
        <taxon>Racocetra</taxon>
    </lineage>
</organism>
<reference evidence="1" key="1">
    <citation type="submission" date="2021-06" db="EMBL/GenBank/DDBJ databases">
        <authorList>
            <person name="Kallberg Y."/>
            <person name="Tangrot J."/>
            <person name="Rosling A."/>
        </authorList>
    </citation>
    <scope>NUCLEOTIDE SEQUENCE</scope>
    <source>
        <strain evidence="1">MA461A</strain>
    </source>
</reference>
<comment type="caution">
    <text evidence="1">The sequence shown here is derived from an EMBL/GenBank/DDBJ whole genome shotgun (WGS) entry which is preliminary data.</text>
</comment>
<protein>
    <submittedName>
        <fullName evidence="1">128_t:CDS:1</fullName>
    </submittedName>
</protein>
<dbReference type="EMBL" id="CAJVQC010000188">
    <property type="protein sequence ID" value="CAG8463486.1"/>
    <property type="molecule type" value="Genomic_DNA"/>
</dbReference>
<gene>
    <name evidence="1" type="ORF">RPERSI_LOCUS257</name>
</gene>
<accession>A0ACA9KBM5</accession>